<dbReference type="Gene3D" id="1.20.1280.50">
    <property type="match status" value="1"/>
</dbReference>
<dbReference type="AlphaFoldDB" id="A0A8H6ZN44"/>
<dbReference type="Gene3D" id="3.80.10.10">
    <property type="entry name" value="Ribonuclease Inhibitor"/>
    <property type="match status" value="1"/>
</dbReference>
<dbReference type="Pfam" id="PF12937">
    <property type="entry name" value="F-box-like"/>
    <property type="match status" value="1"/>
</dbReference>
<protein>
    <recommendedName>
        <fullName evidence="1">F-box domain-containing protein</fullName>
    </recommendedName>
</protein>
<name>A0A8H6ZN44_PLEOS</name>
<dbReference type="OrthoDB" id="2754576at2759"/>
<feature type="domain" description="F-box" evidence="1">
    <location>
        <begin position="26"/>
        <end position="82"/>
    </location>
</feature>
<dbReference type="SUPFAM" id="SSF81383">
    <property type="entry name" value="F-box domain"/>
    <property type="match status" value="1"/>
</dbReference>
<dbReference type="InterPro" id="IPR001810">
    <property type="entry name" value="F-box_dom"/>
</dbReference>
<dbReference type="Proteomes" id="UP000623687">
    <property type="component" value="Unassembled WGS sequence"/>
</dbReference>
<accession>A0A8H6ZN44</accession>
<organism evidence="2 3">
    <name type="scientific">Pleurotus ostreatus</name>
    <name type="common">Oyster mushroom</name>
    <name type="synonym">White-rot fungus</name>
    <dbReference type="NCBI Taxonomy" id="5322"/>
    <lineage>
        <taxon>Eukaryota</taxon>
        <taxon>Fungi</taxon>
        <taxon>Dikarya</taxon>
        <taxon>Basidiomycota</taxon>
        <taxon>Agaricomycotina</taxon>
        <taxon>Agaricomycetes</taxon>
        <taxon>Agaricomycetidae</taxon>
        <taxon>Agaricales</taxon>
        <taxon>Pleurotineae</taxon>
        <taxon>Pleurotaceae</taxon>
        <taxon>Pleurotus</taxon>
    </lineage>
</organism>
<keyword evidence="3" id="KW-1185">Reference proteome</keyword>
<evidence type="ECO:0000313" key="2">
    <source>
        <dbReference type="EMBL" id="KAF7419701.1"/>
    </source>
</evidence>
<evidence type="ECO:0000259" key="1">
    <source>
        <dbReference type="Pfam" id="PF12937"/>
    </source>
</evidence>
<dbReference type="GeneID" id="59372134"/>
<dbReference type="SUPFAM" id="SSF52047">
    <property type="entry name" value="RNI-like"/>
    <property type="match status" value="1"/>
</dbReference>
<dbReference type="InterPro" id="IPR036047">
    <property type="entry name" value="F-box-like_dom_sf"/>
</dbReference>
<gene>
    <name evidence="2" type="ORF">PC9H_002293</name>
</gene>
<proteinExistence type="predicted"/>
<dbReference type="RefSeq" id="XP_036626555.1">
    <property type="nucleotide sequence ID" value="XM_036771934.1"/>
</dbReference>
<reference evidence="2" key="1">
    <citation type="submission" date="2019-07" db="EMBL/GenBank/DDBJ databases">
        <authorList>
            <person name="Palmer J.M."/>
        </authorList>
    </citation>
    <scope>NUCLEOTIDE SEQUENCE</scope>
    <source>
        <strain evidence="2">PC9</strain>
    </source>
</reference>
<dbReference type="CDD" id="cd09917">
    <property type="entry name" value="F-box_SF"/>
    <property type="match status" value="1"/>
</dbReference>
<dbReference type="InterPro" id="IPR032675">
    <property type="entry name" value="LRR_dom_sf"/>
</dbReference>
<evidence type="ECO:0000313" key="3">
    <source>
        <dbReference type="Proteomes" id="UP000623687"/>
    </source>
</evidence>
<dbReference type="EMBL" id="JACETU010000010">
    <property type="protein sequence ID" value="KAF7419701.1"/>
    <property type="molecule type" value="Genomic_DNA"/>
</dbReference>
<sequence>MNASDPESRSITIDTKDASQSVDFAERLPIELIHHIIAHLDDRVEDYYCGNCRPIPSGLAACSLVCRAWSHICRARIFRTVSLKYGEDVSHRRLSFLYSTAPHLCEIIRNLSICLGGGPSTSEDWIPHFTGRFTNLSELRLHPEFITGPILGVLSDFGIMSLLPTLRLKRLALDSWSVDEAVLDLIPILSACSNTLESLSLEIYEVYRQAEGSDSVLPPSVCLNSLRNLNMISSVCTLPPTNLIRCPNLESLTVGYTYGDSPWDIPSWIPVSLSELILHGAPTLDFPDFVTAIRPSILRITISGYSHPLFDIMTWIGGCIGHLPDETTLRQLAIVINGRYPSHRSLYPEVADYAPLCSAILPLFSRGALEKISLNIDVYQKGIAGTIAASRAVGAVEEAFAPILEEVSVNEFQCITCDHGKIDALLVKNMVETFRDEHFV</sequence>
<comment type="caution">
    <text evidence="2">The sequence shown here is derived from an EMBL/GenBank/DDBJ whole genome shotgun (WGS) entry which is preliminary data.</text>
</comment>
<dbReference type="VEuPathDB" id="FungiDB:PC9H_002293"/>